<dbReference type="GO" id="GO:0008903">
    <property type="term" value="F:hydroxypyruvate isomerase activity"/>
    <property type="evidence" value="ECO:0007669"/>
    <property type="project" value="TreeGrafter"/>
</dbReference>
<feature type="domain" description="Xylose isomerase-like TIM barrel" evidence="4">
    <location>
        <begin position="21"/>
        <end position="258"/>
    </location>
</feature>
<dbReference type="NCBIfam" id="NF043033">
    <property type="entry name" value="OxoTetrIsom"/>
    <property type="match status" value="1"/>
</dbReference>
<evidence type="ECO:0000256" key="3">
    <source>
        <dbReference type="PIRSR" id="PIRSR006241-50"/>
    </source>
</evidence>
<keyword evidence="6" id="KW-1185">Reference proteome</keyword>
<dbReference type="InterPro" id="IPR013022">
    <property type="entry name" value="Xyl_isomerase-like_TIM-brl"/>
</dbReference>
<comment type="similarity">
    <text evidence="2">Belongs to the hyi family.</text>
</comment>
<dbReference type="RefSeq" id="WP_133329070.1">
    <property type="nucleotide sequence ID" value="NZ_SMYL01000006.1"/>
</dbReference>
<dbReference type="InterPro" id="IPR026040">
    <property type="entry name" value="HyI-like"/>
</dbReference>
<dbReference type="AlphaFoldDB" id="A0A4R5W166"/>
<dbReference type="EMBL" id="SMYL01000006">
    <property type="protein sequence ID" value="TDK65272.1"/>
    <property type="molecule type" value="Genomic_DNA"/>
</dbReference>
<dbReference type="FunFam" id="3.20.20.150:FF:000007">
    <property type="entry name" value="Hydroxypyruvate isomerase"/>
    <property type="match status" value="1"/>
</dbReference>
<dbReference type="PIRSF" id="PIRSF006241">
    <property type="entry name" value="HyI"/>
    <property type="match status" value="1"/>
</dbReference>
<dbReference type="Proteomes" id="UP000294829">
    <property type="component" value="Unassembled WGS sequence"/>
</dbReference>
<keyword evidence="1 2" id="KW-0413">Isomerase</keyword>
<dbReference type="OrthoDB" id="9786584at2"/>
<feature type="active site" description="Proton donor/acceptor" evidence="3">
    <location>
        <position position="244"/>
    </location>
</feature>
<dbReference type="Gene3D" id="3.20.20.150">
    <property type="entry name" value="Divalent-metal-dependent TIM barrel enzymes"/>
    <property type="match status" value="1"/>
</dbReference>
<dbReference type="PANTHER" id="PTHR43489:SF13">
    <property type="entry name" value="HYDROXYPYRUVATE ISOMERASE"/>
    <property type="match status" value="1"/>
</dbReference>
<dbReference type="Pfam" id="PF01261">
    <property type="entry name" value="AP_endonuc_2"/>
    <property type="match status" value="1"/>
</dbReference>
<reference evidence="5 6" key="1">
    <citation type="submission" date="2019-03" db="EMBL/GenBank/DDBJ databases">
        <title>Sapientia aquatica gen. nov., sp. nov., isolated from a crater lake.</title>
        <authorList>
            <person name="Felfoldi T."/>
            <person name="Szabo A."/>
            <person name="Toth E."/>
            <person name="Schumann P."/>
            <person name="Keki Z."/>
            <person name="Marialigeti K."/>
            <person name="Mathe I."/>
        </authorList>
    </citation>
    <scope>NUCLEOTIDE SEQUENCE [LARGE SCALE GENOMIC DNA]</scope>
    <source>
        <strain evidence="5 6">SA-152</strain>
    </source>
</reference>
<evidence type="ECO:0000256" key="1">
    <source>
        <dbReference type="ARBA" id="ARBA00023235"/>
    </source>
</evidence>
<dbReference type="InterPro" id="IPR053398">
    <property type="entry name" value="HPT_OtnI_isomerases"/>
</dbReference>
<evidence type="ECO:0000313" key="6">
    <source>
        <dbReference type="Proteomes" id="UP000294829"/>
    </source>
</evidence>
<feature type="active site" description="Proton donor/acceptor" evidence="3">
    <location>
        <position position="143"/>
    </location>
</feature>
<dbReference type="PANTHER" id="PTHR43489">
    <property type="entry name" value="ISOMERASE"/>
    <property type="match status" value="1"/>
</dbReference>
<keyword evidence="5" id="KW-0670">Pyruvate</keyword>
<sequence>MPRFAANLSMMYNEVPFLERFAAAANDGFKAVEYLFPYDFPAEQVKSQLTDNGLTQITFNAKPGDWNKGERGIACHPDRVDEFKQSIDQALAYARELGNKKLHVMAGISHPNFSHAEQRATYLSNLAYCARLAQQENITVLIEPINTRDMPGYFLTHQEQAHAICAELAAPNVQVLFDIYHCQIMEGDISQKLKRDMRRPFGGIGHIQIASVPQRNEPNLGELDCHYLFKLIDELGFDGWIGCEYRPLGATSAGLNWMPR</sequence>
<organism evidence="5 6">
    <name type="scientific">Sapientia aquatica</name>
    <dbReference type="NCBI Taxonomy" id="1549640"/>
    <lineage>
        <taxon>Bacteria</taxon>
        <taxon>Pseudomonadati</taxon>
        <taxon>Pseudomonadota</taxon>
        <taxon>Betaproteobacteria</taxon>
        <taxon>Burkholderiales</taxon>
        <taxon>Oxalobacteraceae</taxon>
        <taxon>Sapientia</taxon>
    </lineage>
</organism>
<comment type="caution">
    <text evidence="5">The sequence shown here is derived from an EMBL/GenBank/DDBJ whole genome shotgun (WGS) entry which is preliminary data.</text>
</comment>
<evidence type="ECO:0000313" key="5">
    <source>
        <dbReference type="EMBL" id="TDK65272.1"/>
    </source>
</evidence>
<dbReference type="GO" id="GO:0046487">
    <property type="term" value="P:glyoxylate metabolic process"/>
    <property type="evidence" value="ECO:0007669"/>
    <property type="project" value="TreeGrafter"/>
</dbReference>
<protein>
    <submittedName>
        <fullName evidence="5">Hydroxypyruvate isomerase family protein</fullName>
    </submittedName>
</protein>
<name>A0A4R5W166_9BURK</name>
<evidence type="ECO:0000259" key="4">
    <source>
        <dbReference type="Pfam" id="PF01261"/>
    </source>
</evidence>
<proteinExistence type="inferred from homology"/>
<dbReference type="InterPro" id="IPR050417">
    <property type="entry name" value="Sugar_Epim/Isomerase"/>
</dbReference>
<evidence type="ECO:0000256" key="2">
    <source>
        <dbReference type="PIRNR" id="PIRNR006241"/>
    </source>
</evidence>
<dbReference type="SUPFAM" id="SSF51658">
    <property type="entry name" value="Xylose isomerase-like"/>
    <property type="match status" value="1"/>
</dbReference>
<accession>A0A4R5W166</accession>
<gene>
    <name evidence="5" type="ORF">E2I14_12670</name>
</gene>
<dbReference type="InterPro" id="IPR036237">
    <property type="entry name" value="Xyl_isomerase-like_sf"/>
</dbReference>